<dbReference type="OrthoDB" id="5322019at2"/>
<dbReference type="RefSeq" id="WP_108910885.1">
    <property type="nucleotide sequence ID" value="NZ_CP021886.1"/>
</dbReference>
<evidence type="ECO:0000313" key="1">
    <source>
        <dbReference type="EMBL" id="AWI34031.1"/>
    </source>
</evidence>
<accession>A0A2U8FCQ3</accession>
<protein>
    <recommendedName>
        <fullName evidence="3">DUF541 domain-containing protein</fullName>
    </recommendedName>
</protein>
<dbReference type="KEGG" id="had:CDV25_04025"/>
<name>A0A2U8FCQ3_9HELI</name>
<proteinExistence type="predicted"/>
<organism evidence="1 2">
    <name type="scientific">Helicobacter apodemus</name>
    <dbReference type="NCBI Taxonomy" id="135569"/>
    <lineage>
        <taxon>Bacteria</taxon>
        <taxon>Pseudomonadati</taxon>
        <taxon>Campylobacterota</taxon>
        <taxon>Epsilonproteobacteria</taxon>
        <taxon>Campylobacterales</taxon>
        <taxon>Helicobacteraceae</taxon>
        <taxon>Helicobacter</taxon>
    </lineage>
</organism>
<dbReference type="AlphaFoldDB" id="A0A2U8FCQ3"/>
<evidence type="ECO:0000313" key="2">
    <source>
        <dbReference type="Proteomes" id="UP000244890"/>
    </source>
</evidence>
<sequence>MVKKILIFLGCMEALIGTEMLVYQNISVTTKIEPALLIANPQINESEKLRNEKNLSTAQKNQIIQTFNLVNQEIQKYGICKGGGFEIAPYYIYDNGGIKKQIGYQTHWSVTCEFNKDFLETFNTHLNFIQSQIEKNPYLVFTLPSIHRSVDENQDKELDEELNIALLQKAQGIAKKYAKTLRKKCEIKEITLGKVEEPVAPLFALAKSSSKINSNASLDSIISPTAKLQNKTIQGKIIYRCY</sequence>
<dbReference type="EMBL" id="CP021886">
    <property type="protein sequence ID" value="AWI34031.1"/>
    <property type="molecule type" value="Genomic_DNA"/>
</dbReference>
<reference evidence="1 2" key="1">
    <citation type="submission" date="2017-06" db="EMBL/GenBank/DDBJ databases">
        <title>Complete genome of Helicobacter apodemus.</title>
        <authorList>
            <person name="Cho S."/>
        </authorList>
    </citation>
    <scope>NUCLEOTIDE SEQUENCE [LARGE SCALE GENOMIC DNA]</scope>
    <source>
        <strain evidence="2">SNUVETPUB-15-01</strain>
    </source>
</reference>
<gene>
    <name evidence="1" type="ORF">CDV25_04025</name>
</gene>
<dbReference type="Proteomes" id="UP000244890">
    <property type="component" value="Chromosome"/>
</dbReference>
<evidence type="ECO:0008006" key="3">
    <source>
        <dbReference type="Google" id="ProtNLM"/>
    </source>
</evidence>